<dbReference type="RefSeq" id="WP_261920552.1">
    <property type="nucleotide sequence ID" value="NZ_CP022010.1"/>
</dbReference>
<feature type="transmembrane region" description="Helical" evidence="5">
    <location>
        <begin position="54"/>
        <end position="71"/>
    </location>
</feature>
<dbReference type="PANTHER" id="PTHR38452:SF1">
    <property type="entry name" value="UPF0756 MEMBRANE PROTEIN YEAL"/>
    <property type="match status" value="1"/>
</dbReference>
<feature type="transmembrane region" description="Helical" evidence="5">
    <location>
        <begin position="114"/>
        <end position="147"/>
    </location>
</feature>
<sequence>MLLQFNAIALMLVVLIALGVVSNNSSVTIASTILLLMQQTVLKQYLPWVEKNGLSIGIVILTLGVLSPLVTGKVPLQGISYFFQWKMILAVIVGVIVAWLGGRGVNLMSGSPTLVTGLIVGTIIGVAFFGGIPVGPLIAAGLLSLVIGKG</sequence>
<keyword evidence="1 5" id="KW-1003">Cell membrane</keyword>
<feature type="transmembrane region" description="Helical" evidence="5">
    <location>
        <begin position="83"/>
        <end position="102"/>
    </location>
</feature>
<comment type="caution">
    <text evidence="5">Lacks conserved residue(s) required for the propagation of feature annotation.</text>
</comment>
<evidence type="ECO:0000313" key="6">
    <source>
        <dbReference type="EMBL" id="QDJ14926.1"/>
    </source>
</evidence>
<dbReference type="AlphaFoldDB" id="A0A8E3MGW1"/>
<keyword evidence="3 5" id="KW-1133">Transmembrane helix</keyword>
<protein>
    <recommendedName>
        <fullName evidence="5">UPF0756 membrane protein CEP48_05555</fullName>
    </recommendedName>
</protein>
<evidence type="ECO:0000256" key="3">
    <source>
        <dbReference type="ARBA" id="ARBA00022989"/>
    </source>
</evidence>
<dbReference type="EMBL" id="CP022011">
    <property type="protein sequence ID" value="QDJ14926.1"/>
    <property type="molecule type" value="Genomic_DNA"/>
</dbReference>
<evidence type="ECO:0000313" key="7">
    <source>
        <dbReference type="Proteomes" id="UP000955338"/>
    </source>
</evidence>
<dbReference type="Proteomes" id="UP000955338">
    <property type="component" value="Chromosome"/>
</dbReference>
<evidence type="ECO:0000256" key="5">
    <source>
        <dbReference type="HAMAP-Rule" id="MF_01874"/>
    </source>
</evidence>
<evidence type="ECO:0000256" key="1">
    <source>
        <dbReference type="ARBA" id="ARBA00022475"/>
    </source>
</evidence>
<keyword evidence="4 5" id="KW-0472">Membrane</keyword>
<dbReference type="HAMAP" id="MF_01874">
    <property type="entry name" value="UPF0756"/>
    <property type="match status" value="1"/>
</dbReference>
<keyword evidence="2 5" id="KW-0812">Transmembrane</keyword>
<evidence type="ECO:0000256" key="2">
    <source>
        <dbReference type="ARBA" id="ARBA00022692"/>
    </source>
</evidence>
<comment type="similarity">
    <text evidence="5">Belongs to the UPF0756 family.</text>
</comment>
<dbReference type="PANTHER" id="PTHR38452">
    <property type="entry name" value="UPF0756 MEMBRANE PROTEIN YEAL"/>
    <property type="match status" value="1"/>
</dbReference>
<reference evidence="6" key="1">
    <citation type="submission" date="2017-06" db="EMBL/GenBank/DDBJ databases">
        <title>Genome sequencing of pathogenic and non-pathogenic strains within Bisgaard taxon 40.</title>
        <authorList>
            <person name="Ladner J.T."/>
            <person name="Lovett S.P."/>
            <person name="Koroleva G."/>
            <person name="Lorch J.M."/>
        </authorList>
    </citation>
    <scope>NUCLEOTIDE SEQUENCE</scope>
    <source>
        <strain evidence="6">27576-1-I1</strain>
    </source>
</reference>
<dbReference type="InterPro" id="IPR007382">
    <property type="entry name" value="UPF0756_TM"/>
</dbReference>
<dbReference type="GO" id="GO:0005886">
    <property type="term" value="C:plasma membrane"/>
    <property type="evidence" value="ECO:0007669"/>
    <property type="project" value="UniProtKB-SubCell"/>
</dbReference>
<keyword evidence="7" id="KW-1185">Reference proteome</keyword>
<comment type="subcellular location">
    <subcellularLocation>
        <location evidence="5">Cell membrane</location>
        <topology evidence="5">Multi-pass membrane protein</topology>
    </subcellularLocation>
</comment>
<evidence type="ECO:0000256" key="4">
    <source>
        <dbReference type="ARBA" id="ARBA00023136"/>
    </source>
</evidence>
<name>A0A8E3MGW1_9PAST</name>
<proteinExistence type="inferred from homology"/>
<accession>A0A8E3MGW1</accession>
<organism evidence="6 7">
    <name type="scientific">Mergibacter septicus</name>
    <dbReference type="NCBI Taxonomy" id="221402"/>
    <lineage>
        <taxon>Bacteria</taxon>
        <taxon>Pseudomonadati</taxon>
        <taxon>Pseudomonadota</taxon>
        <taxon>Gammaproteobacteria</taxon>
        <taxon>Pasteurellales</taxon>
        <taxon>Pasteurellaceae</taxon>
        <taxon>Mergibacter</taxon>
    </lineage>
</organism>
<dbReference type="Pfam" id="PF04284">
    <property type="entry name" value="DUF441"/>
    <property type="match status" value="1"/>
</dbReference>
<gene>
    <name evidence="6" type="ORF">CEP48_05555</name>
</gene>